<protein>
    <submittedName>
        <fullName evidence="2">DUF3108 domain-containing protein</fullName>
    </submittedName>
</protein>
<evidence type="ECO:0000256" key="1">
    <source>
        <dbReference type="SAM" id="MobiDB-lite"/>
    </source>
</evidence>
<dbReference type="Pfam" id="PF11306">
    <property type="entry name" value="DUF3108"/>
    <property type="match status" value="1"/>
</dbReference>
<feature type="compositionally biased region" description="Low complexity" evidence="1">
    <location>
        <begin position="98"/>
        <end position="119"/>
    </location>
</feature>
<dbReference type="RefSeq" id="WP_169417274.1">
    <property type="nucleotide sequence ID" value="NZ_JABBFX010000001.1"/>
</dbReference>
<sequence length="380" mass="40757">MARPATLSRWLLLGLVVVAHLVGLEWFARAYEEQDALIKPMAPPMYTRMLKPEAPPEIVAQAVPPPTKPKLKPPPPVRIIKPRPHASAPKPVPEAEPEVAQAPQEAASAPEAAASAPDAVAAAEPAASAPVRAASSPVAAASAPVAAASAPAVAASGPPANPYAAQADWPSDTRLSYELGGVLYGGPLYGSAHVQWQREGENYQVRLDLDVKYFVNFVMMSQGTVTPVGLRPKAYEEYRPGNKRRAIQMNADSVALDNGKSVPRLPGLQDTVSQFVDLAHRFAAGQVPLAIGEIIPVPLARPGGVDTWVYDVIAKETLTTPQLGEVEAYHLKPRPLDKPRGDITADIWFAPSLQYLPVKIRISMGTSHYVDLLVDHIEQR</sequence>
<gene>
    <name evidence="2" type="ORF">HHL11_04675</name>
</gene>
<name>A0A848GXF0_9BURK</name>
<feature type="region of interest" description="Disordered" evidence="1">
    <location>
        <begin position="59"/>
        <end position="119"/>
    </location>
</feature>
<dbReference type="Proteomes" id="UP000541185">
    <property type="component" value="Unassembled WGS sequence"/>
</dbReference>
<accession>A0A848GXF0</accession>
<reference evidence="2 3" key="1">
    <citation type="submission" date="2020-04" db="EMBL/GenBank/DDBJ databases">
        <title>Ramlibacter sp. G-1-2-2 isolated from soil.</title>
        <authorList>
            <person name="Dahal R.H."/>
        </authorList>
    </citation>
    <scope>NUCLEOTIDE SEQUENCE [LARGE SCALE GENOMIC DNA]</scope>
    <source>
        <strain evidence="2 3">G-1-2-2</strain>
    </source>
</reference>
<feature type="compositionally biased region" description="Pro residues" evidence="1">
    <location>
        <begin position="63"/>
        <end position="77"/>
    </location>
</feature>
<dbReference type="InterPro" id="IPR021457">
    <property type="entry name" value="DUF3108"/>
</dbReference>
<proteinExistence type="predicted"/>
<evidence type="ECO:0000313" key="3">
    <source>
        <dbReference type="Proteomes" id="UP000541185"/>
    </source>
</evidence>
<dbReference type="AlphaFoldDB" id="A0A848GXF0"/>
<keyword evidence="3" id="KW-1185">Reference proteome</keyword>
<organism evidence="2 3">
    <name type="scientific">Ramlibacter agri</name>
    <dbReference type="NCBI Taxonomy" id="2728837"/>
    <lineage>
        <taxon>Bacteria</taxon>
        <taxon>Pseudomonadati</taxon>
        <taxon>Pseudomonadota</taxon>
        <taxon>Betaproteobacteria</taxon>
        <taxon>Burkholderiales</taxon>
        <taxon>Comamonadaceae</taxon>
        <taxon>Ramlibacter</taxon>
    </lineage>
</organism>
<comment type="caution">
    <text evidence="2">The sequence shown here is derived from an EMBL/GenBank/DDBJ whole genome shotgun (WGS) entry which is preliminary data.</text>
</comment>
<dbReference type="EMBL" id="JABBFX010000001">
    <property type="protein sequence ID" value="NML43034.1"/>
    <property type="molecule type" value="Genomic_DNA"/>
</dbReference>
<evidence type="ECO:0000313" key="2">
    <source>
        <dbReference type="EMBL" id="NML43034.1"/>
    </source>
</evidence>